<sequence length="133" mass="15478">MKQTWKFVKEKDQFFEKAFGRDHYWHYHPEVIEGAESYMVKVVVPEGDGHNFHKHPEMHEILYILKGRAEQWIEDEMQLLEVGDSVYIDADVAHATFNAGEGELEFLAVLSPTEGWEAGTLDVSQEEPYSSYR</sequence>
<dbReference type="Pfam" id="PF07883">
    <property type="entry name" value="Cupin_2"/>
    <property type="match status" value="1"/>
</dbReference>
<evidence type="ECO:0000313" key="3">
    <source>
        <dbReference type="EMBL" id="KKN36523.1"/>
    </source>
</evidence>
<dbReference type="InterPro" id="IPR011051">
    <property type="entry name" value="RmlC_Cupin_sf"/>
</dbReference>
<dbReference type="GO" id="GO:0046872">
    <property type="term" value="F:metal ion binding"/>
    <property type="evidence" value="ECO:0007669"/>
    <property type="project" value="UniProtKB-KW"/>
</dbReference>
<feature type="domain" description="Cupin type-2" evidence="2">
    <location>
        <begin position="42"/>
        <end position="109"/>
    </location>
</feature>
<evidence type="ECO:0000259" key="2">
    <source>
        <dbReference type="Pfam" id="PF07883"/>
    </source>
</evidence>
<dbReference type="PANTHER" id="PTHR35848:SF6">
    <property type="entry name" value="CUPIN TYPE-2 DOMAIN-CONTAINING PROTEIN"/>
    <property type="match status" value="1"/>
</dbReference>
<proteinExistence type="predicted"/>
<dbReference type="InterPro" id="IPR014710">
    <property type="entry name" value="RmlC-like_jellyroll"/>
</dbReference>
<dbReference type="SUPFAM" id="SSF51182">
    <property type="entry name" value="RmlC-like cupins"/>
    <property type="match status" value="1"/>
</dbReference>
<keyword evidence="1" id="KW-0479">Metal-binding</keyword>
<name>A0A0F9T4N5_9ZZZZ</name>
<dbReference type="PANTHER" id="PTHR35848">
    <property type="entry name" value="OXALATE-BINDING PROTEIN"/>
    <property type="match status" value="1"/>
</dbReference>
<dbReference type="InterPro" id="IPR013096">
    <property type="entry name" value="Cupin_2"/>
</dbReference>
<accession>A0A0F9T4N5</accession>
<dbReference type="InterPro" id="IPR051610">
    <property type="entry name" value="GPI/OXD"/>
</dbReference>
<reference evidence="3" key="1">
    <citation type="journal article" date="2015" name="Nature">
        <title>Complex archaea that bridge the gap between prokaryotes and eukaryotes.</title>
        <authorList>
            <person name="Spang A."/>
            <person name="Saw J.H."/>
            <person name="Jorgensen S.L."/>
            <person name="Zaremba-Niedzwiedzka K."/>
            <person name="Martijn J."/>
            <person name="Lind A.E."/>
            <person name="van Eijk R."/>
            <person name="Schleper C."/>
            <person name="Guy L."/>
            <person name="Ettema T.J."/>
        </authorList>
    </citation>
    <scope>NUCLEOTIDE SEQUENCE</scope>
</reference>
<comment type="caution">
    <text evidence="3">The sequence shown here is derived from an EMBL/GenBank/DDBJ whole genome shotgun (WGS) entry which is preliminary data.</text>
</comment>
<protein>
    <recommendedName>
        <fullName evidence="2">Cupin type-2 domain-containing protein</fullName>
    </recommendedName>
</protein>
<dbReference type="AlphaFoldDB" id="A0A0F9T4N5"/>
<evidence type="ECO:0000256" key="1">
    <source>
        <dbReference type="ARBA" id="ARBA00022723"/>
    </source>
</evidence>
<organism evidence="3">
    <name type="scientific">marine sediment metagenome</name>
    <dbReference type="NCBI Taxonomy" id="412755"/>
    <lineage>
        <taxon>unclassified sequences</taxon>
        <taxon>metagenomes</taxon>
        <taxon>ecological metagenomes</taxon>
    </lineage>
</organism>
<dbReference type="Gene3D" id="2.60.120.10">
    <property type="entry name" value="Jelly Rolls"/>
    <property type="match status" value="1"/>
</dbReference>
<dbReference type="EMBL" id="LAZR01001960">
    <property type="protein sequence ID" value="KKN36523.1"/>
    <property type="molecule type" value="Genomic_DNA"/>
</dbReference>
<gene>
    <name evidence="3" type="ORF">LCGC14_0772830</name>
</gene>